<keyword evidence="5" id="KW-0067">ATP-binding</keyword>
<dbReference type="InterPro" id="IPR031475">
    <property type="entry name" value="NBD_C"/>
</dbReference>
<dbReference type="Gene3D" id="3.40.980.20">
    <property type="entry name" value="Four-carbon acid sugar kinase, nucleotide binding domain"/>
    <property type="match status" value="1"/>
</dbReference>
<dbReference type="RefSeq" id="WP_185748987.1">
    <property type="nucleotide sequence ID" value="NZ_VFPM01000002.1"/>
</dbReference>
<keyword evidence="2" id="KW-0808">Transferase</keyword>
<feature type="domain" description="Four-carbon acid sugar kinase nucleotide binding" evidence="9">
    <location>
        <begin position="324"/>
        <end position="401"/>
    </location>
</feature>
<evidence type="ECO:0000256" key="5">
    <source>
        <dbReference type="ARBA" id="ARBA00022840"/>
    </source>
</evidence>
<gene>
    <name evidence="10" type="ORF">FBY41_1788</name>
</gene>
<dbReference type="AlphaFoldDB" id="A0A543HTZ7"/>
<evidence type="ECO:0000256" key="1">
    <source>
        <dbReference type="ARBA" id="ARBA00005715"/>
    </source>
</evidence>
<dbReference type="InterPro" id="IPR010737">
    <property type="entry name" value="4-carb_acid_sugar_kinase_N"/>
</dbReference>
<keyword evidence="11" id="KW-1185">Reference proteome</keyword>
<dbReference type="SUPFAM" id="SSF142764">
    <property type="entry name" value="YgbK-like"/>
    <property type="match status" value="1"/>
</dbReference>
<dbReference type="InterPro" id="IPR042213">
    <property type="entry name" value="NBD_C_sf"/>
</dbReference>
<dbReference type="GO" id="GO:0016301">
    <property type="term" value="F:kinase activity"/>
    <property type="evidence" value="ECO:0007669"/>
    <property type="project" value="UniProtKB-KW"/>
</dbReference>
<dbReference type="Gene3D" id="3.40.50.10840">
    <property type="entry name" value="Putative sugar-binding, N-terminal domain"/>
    <property type="match status" value="1"/>
</dbReference>
<dbReference type="Pfam" id="PF07005">
    <property type="entry name" value="SBD_N"/>
    <property type="match status" value="1"/>
</dbReference>
<evidence type="ECO:0000256" key="2">
    <source>
        <dbReference type="ARBA" id="ARBA00022679"/>
    </source>
</evidence>
<keyword evidence="4" id="KW-0418">Kinase</keyword>
<keyword evidence="3" id="KW-0547">Nucleotide-binding</keyword>
<dbReference type="GO" id="GO:0005524">
    <property type="term" value="F:ATP binding"/>
    <property type="evidence" value="ECO:0007669"/>
    <property type="project" value="UniProtKB-KW"/>
</dbReference>
<sequence length="445" mass="45186">MVALEIGVIADDLTGSAECAAHALLRVSRSSILLTAPEVPTQDPGHPADNTAASDRAGMLRVLTVDTHSRGVAPSAAAARASAAADVVADAPVVVKKVDSLLRGNVAVEIAAVAAQLGRAPVVAVSNPALGRVVRDGVLHVGGIPLHETELWHVEPTPAPRSVPEAMIPLRTVLVPQRTVDAGVAAVADVLRDIASSGAVAVCDAATDADLVTIHAAATGGRRAALLVGSGAMADTAVRALAPEPDAAPTPLPRLRSLLMVLGTRASAVAPQLEHLGAEAAHIELVGPTRLLADPGALAARLSQLPARGLVAVALDPSAATETGDVSRLVHALADALAPLVVRYDGVFLTGGETARAVLDRLGVGSLSVLAELERGTVVSRTDGGHVVVTRPGSFGAPDSLVRTAHRLLGCAAHPDTDTHPDRTAPLSRRGTSPHRLVAPSKENP</sequence>
<evidence type="ECO:0000313" key="10">
    <source>
        <dbReference type="EMBL" id="TQM61772.1"/>
    </source>
</evidence>
<evidence type="ECO:0000256" key="6">
    <source>
        <dbReference type="ARBA" id="ARBA00023277"/>
    </source>
</evidence>
<evidence type="ECO:0000259" key="8">
    <source>
        <dbReference type="Pfam" id="PF07005"/>
    </source>
</evidence>
<evidence type="ECO:0000256" key="7">
    <source>
        <dbReference type="SAM" id="MobiDB-lite"/>
    </source>
</evidence>
<feature type="region of interest" description="Disordered" evidence="7">
    <location>
        <begin position="412"/>
        <end position="445"/>
    </location>
</feature>
<protein>
    <submittedName>
        <fullName evidence="10">Uncharacterized protein YgbK (DUF1537 family)</fullName>
    </submittedName>
</protein>
<dbReference type="Proteomes" id="UP000316747">
    <property type="component" value="Unassembled WGS sequence"/>
</dbReference>
<dbReference type="InterPro" id="IPR037051">
    <property type="entry name" value="4-carb_acid_sugar_kinase_N_sf"/>
</dbReference>
<dbReference type="Pfam" id="PF17042">
    <property type="entry name" value="NBD_C"/>
    <property type="match status" value="1"/>
</dbReference>
<reference evidence="10 11" key="1">
    <citation type="submission" date="2019-06" db="EMBL/GenBank/DDBJ databases">
        <title>Genome sequencing of plant associated microbes to promote plant fitness in Sorghum bicolor and Oryza sativa.</title>
        <authorList>
            <person name="Coleman-Derr D."/>
        </authorList>
    </citation>
    <scope>NUCLEOTIDE SEQUENCE [LARGE SCALE GENOMIC DNA]</scope>
    <source>
        <strain evidence="10 11">KV-663</strain>
    </source>
</reference>
<dbReference type="EMBL" id="VFPM01000002">
    <property type="protein sequence ID" value="TQM61772.1"/>
    <property type="molecule type" value="Genomic_DNA"/>
</dbReference>
<evidence type="ECO:0000313" key="11">
    <source>
        <dbReference type="Proteomes" id="UP000316747"/>
    </source>
</evidence>
<evidence type="ECO:0000256" key="3">
    <source>
        <dbReference type="ARBA" id="ARBA00022741"/>
    </source>
</evidence>
<comment type="similarity">
    <text evidence="1">Belongs to the four-carbon acid sugar kinase family.</text>
</comment>
<name>A0A543HTZ7_9MICO</name>
<comment type="caution">
    <text evidence="10">The sequence shown here is derived from an EMBL/GenBank/DDBJ whole genome shotgun (WGS) entry which is preliminary data.</text>
</comment>
<evidence type="ECO:0000256" key="4">
    <source>
        <dbReference type="ARBA" id="ARBA00022777"/>
    </source>
</evidence>
<keyword evidence="6" id="KW-0119">Carbohydrate metabolism</keyword>
<organism evidence="10 11">
    <name type="scientific">Humibacillus xanthopallidus</name>
    <dbReference type="NCBI Taxonomy" id="412689"/>
    <lineage>
        <taxon>Bacteria</taxon>
        <taxon>Bacillati</taxon>
        <taxon>Actinomycetota</taxon>
        <taxon>Actinomycetes</taxon>
        <taxon>Micrococcales</taxon>
        <taxon>Intrasporangiaceae</taxon>
        <taxon>Humibacillus</taxon>
    </lineage>
</organism>
<feature type="domain" description="Four-carbon acid sugar kinase N-terminal" evidence="8">
    <location>
        <begin position="6"/>
        <end position="235"/>
    </location>
</feature>
<proteinExistence type="inferred from homology"/>
<accession>A0A543HTZ7</accession>
<evidence type="ECO:0000259" key="9">
    <source>
        <dbReference type="Pfam" id="PF17042"/>
    </source>
</evidence>